<reference evidence="1" key="1">
    <citation type="submission" date="2020-06" db="EMBL/GenBank/DDBJ databases">
        <title>Draft genome of Bugula neritina, a colonial animal packing powerful symbionts and potential medicines.</title>
        <authorList>
            <person name="Rayko M."/>
        </authorList>
    </citation>
    <scope>NUCLEOTIDE SEQUENCE [LARGE SCALE GENOMIC DNA]</scope>
    <source>
        <strain evidence="1">Kwan_BN1</strain>
    </source>
</reference>
<organism evidence="1 2">
    <name type="scientific">Bugula neritina</name>
    <name type="common">Brown bryozoan</name>
    <name type="synonym">Sertularia neritina</name>
    <dbReference type="NCBI Taxonomy" id="10212"/>
    <lineage>
        <taxon>Eukaryota</taxon>
        <taxon>Metazoa</taxon>
        <taxon>Spiralia</taxon>
        <taxon>Lophotrochozoa</taxon>
        <taxon>Bryozoa</taxon>
        <taxon>Gymnolaemata</taxon>
        <taxon>Cheilostomatida</taxon>
        <taxon>Flustrina</taxon>
        <taxon>Buguloidea</taxon>
        <taxon>Bugulidae</taxon>
        <taxon>Bugula</taxon>
    </lineage>
</organism>
<evidence type="ECO:0000313" key="2">
    <source>
        <dbReference type="Proteomes" id="UP000593567"/>
    </source>
</evidence>
<comment type="caution">
    <text evidence="1">The sequence shown here is derived from an EMBL/GenBank/DDBJ whole genome shotgun (WGS) entry which is preliminary data.</text>
</comment>
<evidence type="ECO:0000313" key="1">
    <source>
        <dbReference type="EMBL" id="KAF6026290.1"/>
    </source>
</evidence>
<name>A0A7J7JJ33_BUGNE</name>
<dbReference type="AlphaFoldDB" id="A0A7J7JJ33"/>
<sequence length="75" mass="8826">MLRYTIQCSVLYFILKPDNDDKYNESTKNSISSEQLTNMSTQILSTLRLLIIRFTNFSLMSYPLRHMTSTTQIRV</sequence>
<proteinExistence type="predicted"/>
<gene>
    <name evidence="1" type="ORF">EB796_015395</name>
</gene>
<accession>A0A7J7JJ33</accession>
<dbReference type="EMBL" id="VXIV02002307">
    <property type="protein sequence ID" value="KAF6026290.1"/>
    <property type="molecule type" value="Genomic_DNA"/>
</dbReference>
<keyword evidence="2" id="KW-1185">Reference proteome</keyword>
<protein>
    <submittedName>
        <fullName evidence="1">Uncharacterized protein</fullName>
    </submittedName>
</protein>
<dbReference type="Proteomes" id="UP000593567">
    <property type="component" value="Unassembled WGS sequence"/>
</dbReference>